<organism evidence="1">
    <name type="scientific">marine sediment metagenome</name>
    <dbReference type="NCBI Taxonomy" id="412755"/>
    <lineage>
        <taxon>unclassified sequences</taxon>
        <taxon>metagenomes</taxon>
        <taxon>ecological metagenomes</taxon>
    </lineage>
</organism>
<protein>
    <submittedName>
        <fullName evidence="1">Uncharacterized protein</fullName>
    </submittedName>
</protein>
<proteinExistence type="predicted"/>
<comment type="caution">
    <text evidence="1">The sequence shown here is derived from an EMBL/GenBank/DDBJ whole genome shotgun (WGS) entry which is preliminary data.</text>
</comment>
<dbReference type="AlphaFoldDB" id="A0A0F9FTE7"/>
<dbReference type="EMBL" id="LAZR01031217">
    <property type="protein sequence ID" value="KKL54387.1"/>
    <property type="molecule type" value="Genomic_DNA"/>
</dbReference>
<gene>
    <name evidence="1" type="ORF">LCGC14_2265920</name>
</gene>
<reference evidence="1" key="1">
    <citation type="journal article" date="2015" name="Nature">
        <title>Complex archaea that bridge the gap between prokaryotes and eukaryotes.</title>
        <authorList>
            <person name="Spang A."/>
            <person name="Saw J.H."/>
            <person name="Jorgensen S.L."/>
            <person name="Zaremba-Niedzwiedzka K."/>
            <person name="Martijn J."/>
            <person name="Lind A.E."/>
            <person name="van Eijk R."/>
            <person name="Schleper C."/>
            <person name="Guy L."/>
            <person name="Ettema T.J."/>
        </authorList>
    </citation>
    <scope>NUCLEOTIDE SEQUENCE</scope>
</reference>
<sequence>MAESAWRWPIMLTIDPDPKYAEVMEDVVVLLVPERDEKSRERPEEPRVLTWQELDFDDAMEWLLENAFVPADLTSAIEQLKAKQRELKAKVEHDT</sequence>
<evidence type="ECO:0000313" key="1">
    <source>
        <dbReference type="EMBL" id="KKL54387.1"/>
    </source>
</evidence>
<accession>A0A0F9FTE7</accession>
<name>A0A0F9FTE7_9ZZZZ</name>